<dbReference type="RefSeq" id="XP_064771612.1">
    <property type="nucleotide sequence ID" value="XM_064910623.1"/>
</dbReference>
<reference evidence="2 3" key="1">
    <citation type="submission" date="2024-03" db="EMBL/GenBank/DDBJ databases">
        <title>Genome-scale model development and genomic sequencing of the oleaginous clade Lipomyces.</title>
        <authorList>
            <consortium name="Lawrence Berkeley National Laboratory"/>
            <person name="Czajka J.J."/>
            <person name="Han Y."/>
            <person name="Kim J."/>
            <person name="Mondo S.J."/>
            <person name="Hofstad B.A."/>
            <person name="Robles A."/>
            <person name="Haridas S."/>
            <person name="Riley R."/>
            <person name="LaButti K."/>
            <person name="Pangilinan J."/>
            <person name="Andreopoulos W."/>
            <person name="Lipzen A."/>
            <person name="Yan J."/>
            <person name="Wang M."/>
            <person name="Ng V."/>
            <person name="Grigoriev I.V."/>
            <person name="Spatafora J.W."/>
            <person name="Magnuson J.K."/>
            <person name="Baker S.E."/>
            <person name="Pomraning K.R."/>
        </authorList>
    </citation>
    <scope>NUCLEOTIDE SEQUENCE [LARGE SCALE GENOMIC DNA]</scope>
    <source>
        <strain evidence="2 3">Phaff 52-87</strain>
    </source>
</reference>
<dbReference type="Pfam" id="PF00388">
    <property type="entry name" value="PI-PLC-X"/>
    <property type="match status" value="1"/>
</dbReference>
<evidence type="ECO:0000313" key="3">
    <source>
        <dbReference type="Proteomes" id="UP001498771"/>
    </source>
</evidence>
<proteinExistence type="predicted"/>
<name>A0ABR1FFE6_9ASCO</name>
<protein>
    <submittedName>
        <fullName evidence="2">PLC-like phosphodiesterase</fullName>
    </submittedName>
</protein>
<dbReference type="SMART" id="SM00148">
    <property type="entry name" value="PLCXc"/>
    <property type="match status" value="1"/>
</dbReference>
<comment type="caution">
    <text evidence="2">The sequence shown here is derived from an EMBL/GenBank/DDBJ whole genome shotgun (WGS) entry which is preliminary data.</text>
</comment>
<dbReference type="PANTHER" id="PTHR13593">
    <property type="match status" value="1"/>
</dbReference>
<feature type="domain" description="Phosphatidylinositol-specific phospholipase C X" evidence="1">
    <location>
        <begin position="22"/>
        <end position="178"/>
    </location>
</feature>
<dbReference type="InterPro" id="IPR051057">
    <property type="entry name" value="PI-PLC_domain"/>
</dbReference>
<sequence>MATDSGLKRSPSASAAKWMSYFSDKVSVSALSIPGTHNSCAHYVSLPSVRCQNAPLVQQLDRGIRFLDIRLSRPFLQFCSLGQSRHELVVVHSAFPVCAYRAVTFSKVLGRVYAFLDANPSETVIMSLKHEGPFSKGRVELADILWSGYIKGHEHRWFLEPRMPSLGEARGKIILFRRFECRDEQVSRFGFPATAWKYNTPGEDVTDGTVLSVQDYCEVLSPSGIDAKSSYVRQHITRASSSNLDTLFLNFTTAANFWNPNCWPRSIATGVMSDIGKALMDSKGRCGVMVMDFPDADGWKIVRHIIDRNMDLCEQKRR</sequence>
<organism evidence="2 3">
    <name type="scientific">Myxozyma melibiosi</name>
    <dbReference type="NCBI Taxonomy" id="54550"/>
    <lineage>
        <taxon>Eukaryota</taxon>
        <taxon>Fungi</taxon>
        <taxon>Dikarya</taxon>
        <taxon>Ascomycota</taxon>
        <taxon>Saccharomycotina</taxon>
        <taxon>Lipomycetes</taxon>
        <taxon>Lipomycetales</taxon>
        <taxon>Lipomycetaceae</taxon>
        <taxon>Myxozyma</taxon>
    </lineage>
</organism>
<dbReference type="InterPro" id="IPR017946">
    <property type="entry name" value="PLC-like_Pdiesterase_TIM-brl"/>
</dbReference>
<dbReference type="InterPro" id="IPR000909">
    <property type="entry name" value="PLipase_C_PInositol-sp_X_dom"/>
</dbReference>
<keyword evidence="3" id="KW-1185">Reference proteome</keyword>
<gene>
    <name evidence="2" type="ORF">BZA70DRAFT_245383</name>
</gene>
<dbReference type="Gene3D" id="3.20.20.190">
    <property type="entry name" value="Phosphatidylinositol (PI) phosphodiesterase"/>
    <property type="match status" value="1"/>
</dbReference>
<accession>A0ABR1FFE6</accession>
<dbReference type="SUPFAM" id="SSF51695">
    <property type="entry name" value="PLC-like phosphodiesterases"/>
    <property type="match status" value="1"/>
</dbReference>
<dbReference type="GeneID" id="90036135"/>
<dbReference type="CDD" id="cd08586">
    <property type="entry name" value="PI-PLCc_BcPLC_like"/>
    <property type="match status" value="1"/>
</dbReference>
<dbReference type="EMBL" id="JBBJBU010000001">
    <property type="protein sequence ID" value="KAK7208579.1"/>
    <property type="molecule type" value="Genomic_DNA"/>
</dbReference>
<evidence type="ECO:0000313" key="2">
    <source>
        <dbReference type="EMBL" id="KAK7208579.1"/>
    </source>
</evidence>
<dbReference type="Proteomes" id="UP001498771">
    <property type="component" value="Unassembled WGS sequence"/>
</dbReference>
<dbReference type="PANTHER" id="PTHR13593:SF113">
    <property type="entry name" value="SI:DKEY-266F7.9"/>
    <property type="match status" value="1"/>
</dbReference>
<evidence type="ECO:0000259" key="1">
    <source>
        <dbReference type="SMART" id="SM00148"/>
    </source>
</evidence>
<dbReference type="PROSITE" id="PS50007">
    <property type="entry name" value="PIPLC_X_DOMAIN"/>
    <property type="match status" value="1"/>
</dbReference>